<feature type="compositionally biased region" description="Polar residues" evidence="1">
    <location>
        <begin position="876"/>
        <end position="896"/>
    </location>
</feature>
<dbReference type="OrthoDB" id="5288142at2759"/>
<feature type="region of interest" description="Disordered" evidence="1">
    <location>
        <begin position="436"/>
        <end position="512"/>
    </location>
</feature>
<feature type="compositionally biased region" description="Low complexity" evidence="1">
    <location>
        <begin position="85"/>
        <end position="99"/>
    </location>
</feature>
<feature type="region of interest" description="Disordered" evidence="1">
    <location>
        <begin position="260"/>
        <end position="279"/>
    </location>
</feature>
<feature type="region of interest" description="Disordered" evidence="1">
    <location>
        <begin position="167"/>
        <end position="195"/>
    </location>
</feature>
<feature type="compositionally biased region" description="Basic and acidic residues" evidence="1">
    <location>
        <begin position="436"/>
        <end position="445"/>
    </location>
</feature>
<keyword evidence="3" id="KW-1185">Reference proteome</keyword>
<sequence>MPHSDSPVRASGPPAADLRHPIPDLQSLQGAYITNIERLEEHAERMSLSGSDIGEEIRKLQLEQKLSESRKSSLRSIPIDEHRAAATSTSRSRNHSTSSYANSIVDVNSTARWGGYSPGGFVTSPVGSLRSASFSQPASHRQRSGSRVSRLDQVVHAEDDYEDFYGHDEQAQSSKPPNSCPMDHSPQSRHSASSFSQAYDEIVHDLQQHGFHDNGPYSQDPIDPHDLPDRPLTAASTDTYQQARTLFTDFDGVHCSPTIQEGTKHSQGSHNSTRMGPPTMPPQGHPLPGENMVFYPAPVPKMLNLPKRLSQLPSANVQARRRTQLLDTMAVENRKSAAFLAANTPDILESPGKKAMDPRKSRMSLAGIPPQLRASAFFDLPVPVPHLGVRGESAAETLDNILDASAHAPVSAFTDHPFAGNVGPEVYGKEDYRKSTANLSHDKDGKKRRSTMNLISTTRNSSGDPLNKLKKRNSSQDLNKVMLRESTSRMSLSGEFEGQPDVADTDQERVGDRASTIRPIEGQPGEKLEGDAEEEYEEVQIDEPAEPQYFGAPTTLLAELQLRKQQQKSRNKTAATAFPNGMHATLLELDAVAELEKKKRHNAKVTLAWEAPDEHQAEDDDPDEDVPLGVLFPSRGGLANKAAINATADWDRPLGLIAQRELEDHEPLSKRRTRLIGGDPNRLRDLSPGKRRTQSQLNLTLPTITPAPPDEHEDEGETLAQRIRRLKNRDALDSALGDVRKSTVSSEFASELLGQLGAQPEGETPKSGQAPQEEEEETLGQRRARLQAEALAHGDNALDGRPGLKTSHSLADLLSAHPLGETNAARSVSNERLLKGLPRDSLLAKNEIRQSRLRSGLWDQNRMSSYGSLDKPLLNLGQNSPKPPQSQGGLLQQNDLRQSRLRSDMHDQTKRISSYGVLDKPLGTAGSSPSMMFHPNIMNPMPVSQDSFMMGMGMSMGMGMASMPNLHYPQMAGGMRQSSSTGTMPVIGMGMGMGMGMGIPQEPPMDPSQRDMIDRWRQGVTP</sequence>
<feature type="region of interest" description="Disordered" evidence="1">
    <location>
        <begin position="869"/>
        <end position="923"/>
    </location>
</feature>
<gene>
    <name evidence="2" type="ORF">GQ43DRAFT_418021</name>
</gene>
<feature type="region of interest" description="Disordered" evidence="1">
    <location>
        <begin position="665"/>
        <end position="718"/>
    </location>
</feature>
<comment type="caution">
    <text evidence="2">The sequence shown here is derived from an EMBL/GenBank/DDBJ whole genome shotgun (WGS) entry which is preliminary data.</text>
</comment>
<dbReference type="EMBL" id="ML994023">
    <property type="protein sequence ID" value="KAF2200418.1"/>
    <property type="molecule type" value="Genomic_DNA"/>
</dbReference>
<feature type="region of interest" description="Disordered" evidence="1">
    <location>
        <begin position="209"/>
        <end position="233"/>
    </location>
</feature>
<proteinExistence type="predicted"/>
<feature type="compositionally biased region" description="Polar residues" evidence="1">
    <location>
        <begin position="130"/>
        <end position="139"/>
    </location>
</feature>
<name>A0A9P4JJ57_9PLEO</name>
<feature type="compositionally biased region" description="Polar residues" evidence="1">
    <location>
        <begin position="260"/>
        <end position="274"/>
    </location>
</feature>
<protein>
    <submittedName>
        <fullName evidence="2">Uncharacterized protein</fullName>
    </submittedName>
</protein>
<feature type="compositionally biased region" description="Polar residues" evidence="1">
    <location>
        <begin position="451"/>
        <end position="464"/>
    </location>
</feature>
<feature type="region of interest" description="Disordered" evidence="1">
    <location>
        <begin position="128"/>
        <end position="152"/>
    </location>
</feature>
<dbReference type="AlphaFoldDB" id="A0A9P4JJ57"/>
<reference evidence="2" key="1">
    <citation type="journal article" date="2020" name="Stud. Mycol.">
        <title>101 Dothideomycetes genomes: a test case for predicting lifestyles and emergence of pathogens.</title>
        <authorList>
            <person name="Haridas S."/>
            <person name="Albert R."/>
            <person name="Binder M."/>
            <person name="Bloem J."/>
            <person name="Labutti K."/>
            <person name="Salamov A."/>
            <person name="Andreopoulos B."/>
            <person name="Baker S."/>
            <person name="Barry K."/>
            <person name="Bills G."/>
            <person name="Bluhm B."/>
            <person name="Cannon C."/>
            <person name="Castanera R."/>
            <person name="Culley D."/>
            <person name="Daum C."/>
            <person name="Ezra D."/>
            <person name="Gonzalez J."/>
            <person name="Henrissat B."/>
            <person name="Kuo A."/>
            <person name="Liang C."/>
            <person name="Lipzen A."/>
            <person name="Lutzoni F."/>
            <person name="Magnuson J."/>
            <person name="Mondo S."/>
            <person name="Nolan M."/>
            <person name="Ohm R."/>
            <person name="Pangilinan J."/>
            <person name="Park H.-J."/>
            <person name="Ramirez L."/>
            <person name="Alfaro M."/>
            <person name="Sun H."/>
            <person name="Tritt A."/>
            <person name="Yoshinaga Y."/>
            <person name="Zwiers L.-H."/>
            <person name="Turgeon B."/>
            <person name="Goodwin S."/>
            <person name="Spatafora J."/>
            <person name="Crous P."/>
            <person name="Grigoriev I."/>
        </authorList>
    </citation>
    <scope>NUCLEOTIDE SEQUENCE</scope>
    <source>
        <strain evidence="2">ATCC 74209</strain>
    </source>
</reference>
<organism evidence="2 3">
    <name type="scientific">Delitschia confertaspora ATCC 74209</name>
    <dbReference type="NCBI Taxonomy" id="1513339"/>
    <lineage>
        <taxon>Eukaryota</taxon>
        <taxon>Fungi</taxon>
        <taxon>Dikarya</taxon>
        <taxon>Ascomycota</taxon>
        <taxon>Pezizomycotina</taxon>
        <taxon>Dothideomycetes</taxon>
        <taxon>Pleosporomycetidae</taxon>
        <taxon>Pleosporales</taxon>
        <taxon>Delitschiaceae</taxon>
        <taxon>Delitschia</taxon>
    </lineage>
</organism>
<feature type="compositionally biased region" description="Basic and acidic residues" evidence="1">
    <location>
        <begin position="897"/>
        <end position="910"/>
    </location>
</feature>
<evidence type="ECO:0000313" key="2">
    <source>
        <dbReference type="EMBL" id="KAF2200418.1"/>
    </source>
</evidence>
<evidence type="ECO:0000313" key="3">
    <source>
        <dbReference type="Proteomes" id="UP000799536"/>
    </source>
</evidence>
<dbReference type="Proteomes" id="UP000799536">
    <property type="component" value="Unassembled WGS sequence"/>
</dbReference>
<feature type="compositionally biased region" description="Polar residues" evidence="1">
    <location>
        <begin position="694"/>
        <end position="703"/>
    </location>
</feature>
<accession>A0A9P4JJ57</accession>
<feature type="region of interest" description="Disordered" evidence="1">
    <location>
        <begin position="754"/>
        <end position="782"/>
    </location>
</feature>
<evidence type="ECO:0000256" key="1">
    <source>
        <dbReference type="SAM" id="MobiDB-lite"/>
    </source>
</evidence>
<feature type="region of interest" description="Disordered" evidence="1">
    <location>
        <begin position="65"/>
        <end position="99"/>
    </location>
</feature>
<feature type="region of interest" description="Disordered" evidence="1">
    <location>
        <begin position="1"/>
        <end position="23"/>
    </location>
</feature>